<dbReference type="PANTHER" id="PTHR46481">
    <property type="entry name" value="ZINC FINGER BED DOMAIN-CONTAINING PROTEIN 4"/>
    <property type="match status" value="1"/>
</dbReference>
<evidence type="ECO:0000313" key="6">
    <source>
        <dbReference type="EMBL" id="KAJ8868933.1"/>
    </source>
</evidence>
<name>A0ABQ9GBX8_9NEOP</name>
<keyword evidence="4" id="KW-0862">Zinc</keyword>
<reference evidence="6 7" key="1">
    <citation type="submission" date="2023-02" db="EMBL/GenBank/DDBJ databases">
        <title>LHISI_Scaffold_Assembly.</title>
        <authorList>
            <person name="Stuart O.P."/>
            <person name="Cleave R."/>
            <person name="Magrath M.J.L."/>
            <person name="Mikheyev A.S."/>
        </authorList>
    </citation>
    <scope>NUCLEOTIDE SEQUENCE [LARGE SCALE GENOMIC DNA]</scope>
    <source>
        <strain evidence="6">Daus_M_001</strain>
        <tissue evidence="6">Leg muscle</tissue>
    </source>
</reference>
<evidence type="ECO:0000256" key="2">
    <source>
        <dbReference type="ARBA" id="ARBA00022723"/>
    </source>
</evidence>
<keyword evidence="7" id="KW-1185">Reference proteome</keyword>
<keyword evidence="3" id="KW-0863">Zinc-finger</keyword>
<organism evidence="6 7">
    <name type="scientific">Dryococelus australis</name>
    <dbReference type="NCBI Taxonomy" id="614101"/>
    <lineage>
        <taxon>Eukaryota</taxon>
        <taxon>Metazoa</taxon>
        <taxon>Ecdysozoa</taxon>
        <taxon>Arthropoda</taxon>
        <taxon>Hexapoda</taxon>
        <taxon>Insecta</taxon>
        <taxon>Pterygota</taxon>
        <taxon>Neoptera</taxon>
        <taxon>Polyneoptera</taxon>
        <taxon>Phasmatodea</taxon>
        <taxon>Verophasmatodea</taxon>
        <taxon>Anareolatae</taxon>
        <taxon>Phasmatidae</taxon>
        <taxon>Eurycanthinae</taxon>
        <taxon>Dryococelus</taxon>
    </lineage>
</organism>
<evidence type="ECO:0000256" key="4">
    <source>
        <dbReference type="ARBA" id="ARBA00022833"/>
    </source>
</evidence>
<sequence>MMAIDYQPYSIVEDAGFKSLVEVLEPKHNIPSRTTFSRAIIPALCQEEKQKLSQEIESCAREFTFSHTALFCMTSLSNENVAAACRHCLRLNSYRQYQELQISIAENITWRKVQCFDDTLHIAVTDIKKEHNIDDPLAYGRAIVCHYCQSTVAGERLHKFQSQLKSLNMN</sequence>
<accession>A0ABQ9GBX8</accession>
<keyword evidence="5" id="KW-0539">Nucleus</keyword>
<evidence type="ECO:0000313" key="7">
    <source>
        <dbReference type="Proteomes" id="UP001159363"/>
    </source>
</evidence>
<comment type="subcellular location">
    <subcellularLocation>
        <location evidence="1">Nucleus</location>
    </subcellularLocation>
</comment>
<dbReference type="InterPro" id="IPR052035">
    <property type="entry name" value="ZnF_BED_domain_contain"/>
</dbReference>
<evidence type="ECO:0000256" key="3">
    <source>
        <dbReference type="ARBA" id="ARBA00022771"/>
    </source>
</evidence>
<comment type="caution">
    <text evidence="6">The sequence shown here is derived from an EMBL/GenBank/DDBJ whole genome shotgun (WGS) entry which is preliminary data.</text>
</comment>
<evidence type="ECO:0000256" key="1">
    <source>
        <dbReference type="ARBA" id="ARBA00004123"/>
    </source>
</evidence>
<dbReference type="EMBL" id="JARBHB010000014">
    <property type="protein sequence ID" value="KAJ8868933.1"/>
    <property type="molecule type" value="Genomic_DNA"/>
</dbReference>
<protein>
    <submittedName>
        <fullName evidence="6">Uncharacterized protein</fullName>
    </submittedName>
</protein>
<dbReference type="Proteomes" id="UP001159363">
    <property type="component" value="Chromosome 13"/>
</dbReference>
<keyword evidence="2" id="KW-0479">Metal-binding</keyword>
<evidence type="ECO:0000256" key="5">
    <source>
        <dbReference type="ARBA" id="ARBA00023242"/>
    </source>
</evidence>
<dbReference type="PANTHER" id="PTHR46481:SF10">
    <property type="entry name" value="ZINC FINGER BED DOMAIN-CONTAINING PROTEIN 39"/>
    <property type="match status" value="1"/>
</dbReference>
<dbReference type="SUPFAM" id="SSF140996">
    <property type="entry name" value="Hermes dimerisation domain"/>
    <property type="match status" value="1"/>
</dbReference>
<proteinExistence type="predicted"/>
<gene>
    <name evidence="6" type="ORF">PR048_030474</name>
</gene>